<evidence type="ECO:0000313" key="1">
    <source>
        <dbReference type="EMBL" id="OIR02598.1"/>
    </source>
</evidence>
<sequence length="114" mass="12460">MSDDWGASWKGILMWFDSTGVADTSREAFHSIPVPNLQACEQEVLALMADGIPRTRLEIANALGWRDGPTCGRCNSLVAKKKLVEDGERINPGSNRKAAILRLPGTLPGQMRLL</sequence>
<protein>
    <submittedName>
        <fullName evidence="1">Uncharacterized protein</fullName>
    </submittedName>
</protein>
<dbReference type="EMBL" id="MLJW01000073">
    <property type="protein sequence ID" value="OIR02598.1"/>
    <property type="molecule type" value="Genomic_DNA"/>
</dbReference>
<comment type="caution">
    <text evidence="1">The sequence shown here is derived from an EMBL/GenBank/DDBJ whole genome shotgun (WGS) entry which is preliminary data.</text>
</comment>
<organism evidence="1">
    <name type="scientific">mine drainage metagenome</name>
    <dbReference type="NCBI Taxonomy" id="410659"/>
    <lineage>
        <taxon>unclassified sequences</taxon>
        <taxon>metagenomes</taxon>
        <taxon>ecological metagenomes</taxon>
    </lineage>
</organism>
<accession>A0A1J5SR95</accession>
<gene>
    <name evidence="1" type="ORF">GALL_153120</name>
</gene>
<dbReference type="AlphaFoldDB" id="A0A1J5SR95"/>
<reference evidence="1" key="1">
    <citation type="submission" date="2016-10" db="EMBL/GenBank/DDBJ databases">
        <title>Sequence of Gallionella enrichment culture.</title>
        <authorList>
            <person name="Poehlein A."/>
            <person name="Muehling M."/>
            <person name="Daniel R."/>
        </authorList>
    </citation>
    <scope>NUCLEOTIDE SEQUENCE</scope>
</reference>
<name>A0A1J5SR95_9ZZZZ</name>
<proteinExistence type="predicted"/>